<comment type="caution">
    <text evidence="3">The sequence shown here is derived from an EMBL/GenBank/DDBJ whole genome shotgun (WGS) entry which is preliminary data.</text>
</comment>
<gene>
    <name evidence="3" type="ORF">EMPG_13217</name>
</gene>
<dbReference type="OrthoDB" id="5428081at2759"/>
<organism evidence="3 4">
    <name type="scientific">Blastomyces silverae</name>
    <dbReference type="NCBI Taxonomy" id="2060906"/>
    <lineage>
        <taxon>Eukaryota</taxon>
        <taxon>Fungi</taxon>
        <taxon>Dikarya</taxon>
        <taxon>Ascomycota</taxon>
        <taxon>Pezizomycotina</taxon>
        <taxon>Eurotiomycetes</taxon>
        <taxon>Eurotiomycetidae</taxon>
        <taxon>Onygenales</taxon>
        <taxon>Ajellomycetaceae</taxon>
        <taxon>Blastomyces</taxon>
    </lineage>
</organism>
<accession>A0A0H1BJB3</accession>
<evidence type="ECO:0000256" key="1">
    <source>
        <dbReference type="SAM" id="MobiDB-lite"/>
    </source>
</evidence>
<dbReference type="AlphaFoldDB" id="A0A0H1BJB3"/>
<evidence type="ECO:0000256" key="2">
    <source>
        <dbReference type="SAM" id="Phobius"/>
    </source>
</evidence>
<keyword evidence="2" id="KW-0472">Membrane</keyword>
<proteinExistence type="predicted"/>
<keyword evidence="4" id="KW-1185">Reference proteome</keyword>
<protein>
    <submittedName>
        <fullName evidence="3">Uncharacterized protein</fullName>
    </submittedName>
</protein>
<keyword evidence="2" id="KW-0812">Transmembrane</keyword>
<feature type="transmembrane region" description="Helical" evidence="2">
    <location>
        <begin position="12"/>
        <end position="31"/>
    </location>
</feature>
<reference evidence="4" key="1">
    <citation type="journal article" date="2015" name="PLoS Genet.">
        <title>The dynamic genome and transcriptome of the human fungal pathogen Blastomyces and close relative Emmonsia.</title>
        <authorList>
            <person name="Munoz J.F."/>
            <person name="Gauthier G.M."/>
            <person name="Desjardins C.A."/>
            <person name="Gallo J.E."/>
            <person name="Holder J."/>
            <person name="Sullivan T.D."/>
            <person name="Marty A.J."/>
            <person name="Carmen J.C."/>
            <person name="Chen Z."/>
            <person name="Ding L."/>
            <person name="Gujja S."/>
            <person name="Magrini V."/>
            <person name="Misas E."/>
            <person name="Mitreva M."/>
            <person name="Priest M."/>
            <person name="Saif S."/>
            <person name="Whiston E.A."/>
            <person name="Young S."/>
            <person name="Zeng Q."/>
            <person name="Goldman W.E."/>
            <person name="Mardis E.R."/>
            <person name="Taylor J.W."/>
            <person name="McEwen J.G."/>
            <person name="Clay O.K."/>
            <person name="Klein B.S."/>
            <person name="Cuomo C.A."/>
        </authorList>
    </citation>
    <scope>NUCLEOTIDE SEQUENCE [LARGE SCALE GENOMIC DNA]</scope>
    <source>
        <strain evidence="4">UAMH 139</strain>
    </source>
</reference>
<name>A0A0H1BJB3_9EURO</name>
<sequence>MSSAVFSPKARRIILTAGVTICTITGSLYGASLRIDRDAKKEAEKQRSATPAEKIQALEATREELVKRRASLEKQIGDLRARQESRRRNESVGSSGRER</sequence>
<feature type="region of interest" description="Disordered" evidence="1">
    <location>
        <begin position="76"/>
        <end position="99"/>
    </location>
</feature>
<dbReference type="Proteomes" id="UP000053573">
    <property type="component" value="Unassembled WGS sequence"/>
</dbReference>
<evidence type="ECO:0000313" key="3">
    <source>
        <dbReference type="EMBL" id="KLJ11609.1"/>
    </source>
</evidence>
<dbReference type="EMBL" id="LDEV01001460">
    <property type="protein sequence ID" value="KLJ11609.1"/>
    <property type="molecule type" value="Genomic_DNA"/>
</dbReference>
<evidence type="ECO:0000313" key="4">
    <source>
        <dbReference type="Proteomes" id="UP000053573"/>
    </source>
</evidence>
<keyword evidence="2" id="KW-1133">Transmembrane helix</keyword>